<dbReference type="Gramene" id="Pp3c7_10640V3.1">
    <property type="protein sequence ID" value="Pp3c7_10640V3.1"/>
    <property type="gene ID" value="Pp3c7_10640"/>
</dbReference>
<dbReference type="EnsemblPlants" id="Pp3c7_10640V3.1">
    <property type="protein sequence ID" value="Pp3c7_10640V3.1"/>
    <property type="gene ID" value="Pp3c7_10640"/>
</dbReference>
<dbReference type="Proteomes" id="UP000006727">
    <property type="component" value="Chromosome 7"/>
</dbReference>
<dbReference type="Gramene" id="Pp3c7_10640V3.2">
    <property type="protein sequence ID" value="Pp3c7_10640V3.2"/>
    <property type="gene ID" value="Pp3c7_10640"/>
</dbReference>
<evidence type="ECO:0000313" key="2">
    <source>
        <dbReference type="EnsemblPlants" id="Pp3c7_10640V3.1"/>
    </source>
</evidence>
<accession>A0A2K1KB88</accession>
<dbReference type="PaxDb" id="3218-PP1S87_91V6.1"/>
<dbReference type="EMBL" id="ABEU02000007">
    <property type="protein sequence ID" value="PNR51043.1"/>
    <property type="molecule type" value="Genomic_DNA"/>
</dbReference>
<dbReference type="InParanoid" id="A0A2K1KB88"/>
<evidence type="ECO:0008006" key="4">
    <source>
        <dbReference type="Google" id="ProtNLM"/>
    </source>
</evidence>
<reference evidence="1 3" key="1">
    <citation type="journal article" date="2008" name="Science">
        <title>The Physcomitrella genome reveals evolutionary insights into the conquest of land by plants.</title>
        <authorList>
            <person name="Rensing S."/>
            <person name="Lang D."/>
            <person name="Zimmer A."/>
            <person name="Terry A."/>
            <person name="Salamov A."/>
            <person name="Shapiro H."/>
            <person name="Nishiyama T."/>
            <person name="Perroud P.-F."/>
            <person name="Lindquist E."/>
            <person name="Kamisugi Y."/>
            <person name="Tanahashi T."/>
            <person name="Sakakibara K."/>
            <person name="Fujita T."/>
            <person name="Oishi K."/>
            <person name="Shin-I T."/>
            <person name="Kuroki Y."/>
            <person name="Toyoda A."/>
            <person name="Suzuki Y."/>
            <person name="Hashimoto A."/>
            <person name="Yamaguchi K."/>
            <person name="Sugano A."/>
            <person name="Kohara Y."/>
            <person name="Fujiyama A."/>
            <person name="Anterola A."/>
            <person name="Aoki S."/>
            <person name="Ashton N."/>
            <person name="Barbazuk W.B."/>
            <person name="Barker E."/>
            <person name="Bennetzen J."/>
            <person name="Bezanilla M."/>
            <person name="Blankenship R."/>
            <person name="Cho S.H."/>
            <person name="Dutcher S."/>
            <person name="Estelle M."/>
            <person name="Fawcett J.A."/>
            <person name="Gundlach H."/>
            <person name="Hanada K."/>
            <person name="Heyl A."/>
            <person name="Hicks K.A."/>
            <person name="Hugh J."/>
            <person name="Lohr M."/>
            <person name="Mayer K."/>
            <person name="Melkozernov A."/>
            <person name="Murata T."/>
            <person name="Nelson D."/>
            <person name="Pils B."/>
            <person name="Prigge M."/>
            <person name="Reiss B."/>
            <person name="Renner T."/>
            <person name="Rombauts S."/>
            <person name="Rushton P."/>
            <person name="Sanderfoot A."/>
            <person name="Schween G."/>
            <person name="Shiu S.-H."/>
            <person name="Stueber K."/>
            <person name="Theodoulou F.L."/>
            <person name="Tu H."/>
            <person name="Van de Peer Y."/>
            <person name="Verrier P.J."/>
            <person name="Waters E."/>
            <person name="Wood A."/>
            <person name="Yang L."/>
            <person name="Cove D."/>
            <person name="Cuming A."/>
            <person name="Hasebe M."/>
            <person name="Lucas S."/>
            <person name="Mishler D.B."/>
            <person name="Reski R."/>
            <person name="Grigoriev I."/>
            <person name="Quatrano R.S."/>
            <person name="Boore J.L."/>
        </authorList>
    </citation>
    <scope>NUCLEOTIDE SEQUENCE [LARGE SCALE GENOMIC DNA]</scope>
    <source>
        <strain evidence="2 3">cv. Gransden 2004</strain>
    </source>
</reference>
<keyword evidence="3" id="KW-1185">Reference proteome</keyword>
<sequence>MLPHLTKTDRDRGWTEIEKRLWRKVPKPDVGNEKVKEMYHTLVRLTKHFFSVMNYNI</sequence>
<name>A0A2K1KB88_PHYPA</name>
<protein>
    <recommendedName>
        <fullName evidence="4">Myb-like domain-containing protein</fullName>
    </recommendedName>
</protein>
<proteinExistence type="predicted"/>
<dbReference type="AlphaFoldDB" id="A0A2K1KB88"/>
<organism evidence="1">
    <name type="scientific">Physcomitrium patens</name>
    <name type="common">Spreading-leaved earth moss</name>
    <name type="synonym">Physcomitrella patens</name>
    <dbReference type="NCBI Taxonomy" id="3218"/>
    <lineage>
        <taxon>Eukaryota</taxon>
        <taxon>Viridiplantae</taxon>
        <taxon>Streptophyta</taxon>
        <taxon>Embryophyta</taxon>
        <taxon>Bryophyta</taxon>
        <taxon>Bryophytina</taxon>
        <taxon>Bryopsida</taxon>
        <taxon>Funariidae</taxon>
        <taxon>Funariales</taxon>
        <taxon>Funariaceae</taxon>
        <taxon>Physcomitrium</taxon>
    </lineage>
</organism>
<gene>
    <name evidence="1" type="ORF">PHYPA_010229</name>
</gene>
<reference evidence="2" key="3">
    <citation type="submission" date="2020-12" db="UniProtKB">
        <authorList>
            <consortium name="EnsemblPlants"/>
        </authorList>
    </citation>
    <scope>IDENTIFICATION</scope>
</reference>
<evidence type="ECO:0000313" key="3">
    <source>
        <dbReference type="Proteomes" id="UP000006727"/>
    </source>
</evidence>
<evidence type="ECO:0000313" key="1">
    <source>
        <dbReference type="EMBL" id="PNR51043.1"/>
    </source>
</evidence>
<reference evidence="1 3" key="2">
    <citation type="journal article" date="2018" name="Plant J.">
        <title>The Physcomitrella patens chromosome-scale assembly reveals moss genome structure and evolution.</title>
        <authorList>
            <person name="Lang D."/>
            <person name="Ullrich K.K."/>
            <person name="Murat F."/>
            <person name="Fuchs J."/>
            <person name="Jenkins J."/>
            <person name="Haas F.B."/>
            <person name="Piednoel M."/>
            <person name="Gundlach H."/>
            <person name="Van Bel M."/>
            <person name="Meyberg R."/>
            <person name="Vives C."/>
            <person name="Morata J."/>
            <person name="Symeonidi A."/>
            <person name="Hiss M."/>
            <person name="Muchero W."/>
            <person name="Kamisugi Y."/>
            <person name="Saleh O."/>
            <person name="Blanc G."/>
            <person name="Decker E.L."/>
            <person name="van Gessel N."/>
            <person name="Grimwood J."/>
            <person name="Hayes R.D."/>
            <person name="Graham S.W."/>
            <person name="Gunter L.E."/>
            <person name="McDaniel S.F."/>
            <person name="Hoernstein S.N.W."/>
            <person name="Larsson A."/>
            <person name="Li F.W."/>
            <person name="Perroud P.F."/>
            <person name="Phillips J."/>
            <person name="Ranjan P."/>
            <person name="Rokshar D.S."/>
            <person name="Rothfels C.J."/>
            <person name="Schneider L."/>
            <person name="Shu S."/>
            <person name="Stevenson D.W."/>
            <person name="Thummler F."/>
            <person name="Tillich M."/>
            <person name="Villarreal Aguilar J.C."/>
            <person name="Widiez T."/>
            <person name="Wong G.K."/>
            <person name="Wymore A."/>
            <person name="Zhang Y."/>
            <person name="Zimmer A.D."/>
            <person name="Quatrano R.S."/>
            <person name="Mayer K.F.X."/>
            <person name="Goodstein D."/>
            <person name="Casacuberta J.M."/>
            <person name="Vandepoele K."/>
            <person name="Reski R."/>
            <person name="Cuming A.C."/>
            <person name="Tuskan G.A."/>
            <person name="Maumus F."/>
            <person name="Salse J."/>
            <person name="Schmutz J."/>
            <person name="Rensing S.A."/>
        </authorList>
    </citation>
    <scope>NUCLEOTIDE SEQUENCE [LARGE SCALE GENOMIC DNA]</scope>
    <source>
        <strain evidence="2 3">cv. Gransden 2004</strain>
    </source>
</reference>
<dbReference type="EnsemblPlants" id="Pp3c7_10640V3.2">
    <property type="protein sequence ID" value="Pp3c7_10640V3.2"/>
    <property type="gene ID" value="Pp3c7_10640"/>
</dbReference>